<name>A0A423VE94_CYTCH</name>
<feature type="region of interest" description="Disordered" evidence="1">
    <location>
        <begin position="30"/>
        <end position="81"/>
    </location>
</feature>
<evidence type="ECO:0000256" key="1">
    <source>
        <dbReference type="SAM" id="MobiDB-lite"/>
    </source>
</evidence>
<sequence length="200" mass="21052">MTTQTRIMLKLQPDSGSIFYQDKEDGVVFHIEATDGRSPPPSRSSSPNGDSISVHTSSTSGGGEDQTRAGGGGGQEPAATTTAQADLVKSFLRQHLIKNGADSRRLVPMMHEDGIEAMLVAMVGLHLRRDGGRGGGSGAAGEAVRALHRTLGTLVSMLQQREKALRFVEENAVWGAVDVSVDGDGDGEEPSLDRTRGTKG</sequence>
<evidence type="ECO:0000313" key="3">
    <source>
        <dbReference type="Proteomes" id="UP000284375"/>
    </source>
</evidence>
<evidence type="ECO:0000313" key="2">
    <source>
        <dbReference type="EMBL" id="ROV89300.1"/>
    </source>
</evidence>
<feature type="compositionally biased region" description="Acidic residues" evidence="1">
    <location>
        <begin position="181"/>
        <end position="190"/>
    </location>
</feature>
<gene>
    <name evidence="2" type="ORF">VSDG_09090</name>
</gene>
<proteinExistence type="predicted"/>
<comment type="caution">
    <text evidence="2">The sequence shown here is derived from an EMBL/GenBank/DDBJ whole genome shotgun (WGS) entry which is preliminary data.</text>
</comment>
<reference evidence="2 3" key="1">
    <citation type="submission" date="2015-09" db="EMBL/GenBank/DDBJ databases">
        <title>Host preference determinants of Valsa canker pathogens revealed by comparative genomics.</title>
        <authorList>
            <person name="Yin Z."/>
            <person name="Huang L."/>
        </authorList>
    </citation>
    <scope>NUCLEOTIDE SEQUENCE [LARGE SCALE GENOMIC DNA]</scope>
    <source>
        <strain evidence="2 3">YSFL</strain>
    </source>
</reference>
<keyword evidence="3" id="KW-1185">Reference proteome</keyword>
<feature type="compositionally biased region" description="Basic and acidic residues" evidence="1">
    <location>
        <begin position="191"/>
        <end position="200"/>
    </location>
</feature>
<feature type="compositionally biased region" description="Polar residues" evidence="1">
    <location>
        <begin position="48"/>
        <end position="59"/>
    </location>
</feature>
<dbReference type="OrthoDB" id="5235263at2759"/>
<feature type="compositionally biased region" description="Gly residues" evidence="1">
    <location>
        <begin position="60"/>
        <end position="75"/>
    </location>
</feature>
<dbReference type="AlphaFoldDB" id="A0A423VE94"/>
<organism evidence="2 3">
    <name type="scientific">Cytospora chrysosperma</name>
    <name type="common">Cytospora canker fungus</name>
    <name type="synonym">Sphaeria chrysosperma</name>
    <dbReference type="NCBI Taxonomy" id="252740"/>
    <lineage>
        <taxon>Eukaryota</taxon>
        <taxon>Fungi</taxon>
        <taxon>Dikarya</taxon>
        <taxon>Ascomycota</taxon>
        <taxon>Pezizomycotina</taxon>
        <taxon>Sordariomycetes</taxon>
        <taxon>Sordariomycetidae</taxon>
        <taxon>Diaporthales</taxon>
        <taxon>Cytosporaceae</taxon>
        <taxon>Cytospora</taxon>
    </lineage>
</organism>
<dbReference type="Proteomes" id="UP000284375">
    <property type="component" value="Unassembled WGS sequence"/>
</dbReference>
<feature type="region of interest" description="Disordered" evidence="1">
    <location>
        <begin position="179"/>
        <end position="200"/>
    </location>
</feature>
<dbReference type="EMBL" id="LJZO01000059">
    <property type="protein sequence ID" value="ROV89300.1"/>
    <property type="molecule type" value="Genomic_DNA"/>
</dbReference>
<protein>
    <submittedName>
        <fullName evidence="2">Uncharacterized protein</fullName>
    </submittedName>
</protein>
<accession>A0A423VE94</accession>